<feature type="binding site" evidence="5">
    <location>
        <position position="107"/>
    </location>
    <ligand>
        <name>ATP</name>
        <dbReference type="ChEBI" id="CHEBI:30616"/>
    </ligand>
</feature>
<dbReference type="SUPFAM" id="SSF56059">
    <property type="entry name" value="Glutathione synthetase ATP-binding domain-like"/>
    <property type="match status" value="1"/>
</dbReference>
<dbReference type="GO" id="GO:0005524">
    <property type="term" value="F:ATP binding"/>
    <property type="evidence" value="ECO:0007669"/>
    <property type="project" value="UniProtKB-UniRule"/>
</dbReference>
<feature type="binding site" evidence="5">
    <location>
        <begin position="269"/>
        <end position="270"/>
    </location>
    <ligand>
        <name>ATP</name>
        <dbReference type="ChEBI" id="CHEBI:30616"/>
    </ligand>
</feature>
<dbReference type="FunFam" id="3.30.470.20:FF:000029">
    <property type="entry name" value="N5-carboxyaminoimidazole ribonucleotide synthase"/>
    <property type="match status" value="1"/>
</dbReference>
<dbReference type="HAMAP" id="MF_01928">
    <property type="entry name" value="PurK"/>
    <property type="match status" value="1"/>
</dbReference>
<dbReference type="EC" id="6.3.4.18" evidence="5 6"/>
<dbReference type="InterPro" id="IPR003135">
    <property type="entry name" value="ATP-grasp_carboxylate-amine"/>
</dbReference>
<dbReference type="NCBIfam" id="NF004675">
    <property type="entry name" value="PRK06019.1-1"/>
    <property type="match status" value="1"/>
</dbReference>
<dbReference type="GO" id="GO:0005829">
    <property type="term" value="C:cytosol"/>
    <property type="evidence" value="ECO:0007669"/>
    <property type="project" value="TreeGrafter"/>
</dbReference>
<dbReference type="Pfam" id="PF02222">
    <property type="entry name" value="ATP-grasp"/>
    <property type="match status" value="1"/>
</dbReference>
<gene>
    <name evidence="5 6" type="primary">purK</name>
    <name evidence="8" type="ORF">SAMN05216352_107147</name>
</gene>
<dbReference type="NCBIfam" id="NF004679">
    <property type="entry name" value="PRK06019.1-5"/>
    <property type="match status" value="1"/>
</dbReference>
<keyword evidence="1 5" id="KW-0436">Ligase</keyword>
<dbReference type="GO" id="GO:0034028">
    <property type="term" value="F:5-(carboxyamino)imidazole ribonucleotide synthase activity"/>
    <property type="evidence" value="ECO:0007669"/>
    <property type="project" value="UniProtKB-UniRule"/>
</dbReference>
<dbReference type="STRING" id="930129.SAMN05216352_107147"/>
<feature type="domain" description="ATP-grasp" evidence="7">
    <location>
        <begin position="111"/>
        <end position="299"/>
    </location>
</feature>
<feature type="binding site" evidence="5">
    <location>
        <position position="147"/>
    </location>
    <ligand>
        <name>ATP</name>
        <dbReference type="ChEBI" id="CHEBI:30616"/>
    </ligand>
</feature>
<accession>A0A1G8KB95</accession>
<comment type="function">
    <text evidence="6">Catalyzes the ATP-dependent conversion of 5-aminoimidazole ribonucleotide (AIR) and HCO(3)- to N5-carboxyaminoimidazole ribonucleotide (N5-CAIR).</text>
</comment>
<dbReference type="Proteomes" id="UP000199017">
    <property type="component" value="Unassembled WGS sequence"/>
</dbReference>
<dbReference type="InterPro" id="IPR013815">
    <property type="entry name" value="ATP_grasp_subdomain_1"/>
</dbReference>
<feature type="binding site" evidence="5">
    <location>
        <position position="192"/>
    </location>
    <ligand>
        <name>ATP</name>
        <dbReference type="ChEBI" id="CHEBI:30616"/>
    </ligand>
</feature>
<comment type="pathway">
    <text evidence="5 6">Purine metabolism; IMP biosynthesis via de novo pathway; 5-amino-1-(5-phospho-D-ribosyl)imidazole-4-carboxylate from 5-amino-1-(5-phospho-D-ribosyl)imidazole (N5-CAIR route): step 1/2.</text>
</comment>
<evidence type="ECO:0000259" key="7">
    <source>
        <dbReference type="PROSITE" id="PS50975"/>
    </source>
</evidence>
<evidence type="ECO:0000313" key="8">
    <source>
        <dbReference type="EMBL" id="SDI40682.1"/>
    </source>
</evidence>
<protein>
    <recommendedName>
        <fullName evidence="5 6">N5-carboxyaminoimidazole ribonucleotide synthase</fullName>
        <shortName evidence="5 6">N5-CAIR synthase</shortName>
        <ecNumber evidence="5 6">6.3.4.18</ecNumber>
    </recommendedName>
    <alternativeName>
        <fullName evidence="5 6">5-(carboxyamino)imidazole ribonucleotide synthetase</fullName>
    </alternativeName>
</protein>
<dbReference type="Pfam" id="PF22660">
    <property type="entry name" value="RS_preATP-grasp-like"/>
    <property type="match status" value="1"/>
</dbReference>
<dbReference type="InterPro" id="IPR054350">
    <property type="entry name" value="PurT/PurK_preATP-grasp"/>
</dbReference>
<dbReference type="GO" id="GO:0004638">
    <property type="term" value="F:phosphoribosylaminoimidazole carboxylase activity"/>
    <property type="evidence" value="ECO:0007669"/>
    <property type="project" value="InterPro"/>
</dbReference>
<keyword evidence="9" id="KW-1185">Reference proteome</keyword>
<dbReference type="Pfam" id="PF17769">
    <property type="entry name" value="PurK_C"/>
    <property type="match status" value="1"/>
</dbReference>
<dbReference type="PANTHER" id="PTHR11609:SF5">
    <property type="entry name" value="PHOSPHORIBOSYLAMINOIMIDAZOLE CARBOXYLASE"/>
    <property type="match status" value="1"/>
</dbReference>
<evidence type="ECO:0000313" key="9">
    <source>
        <dbReference type="Proteomes" id="UP000199017"/>
    </source>
</evidence>
<dbReference type="FunFam" id="3.40.50.20:FF:000016">
    <property type="entry name" value="N5-carboxyaminoimidazole ribonucleotide synthase"/>
    <property type="match status" value="1"/>
</dbReference>
<comment type="similarity">
    <text evidence="5 6">Belongs to the PurK/PurT family.</text>
</comment>
<dbReference type="Gene3D" id="3.30.470.20">
    <property type="entry name" value="ATP-grasp fold, B domain"/>
    <property type="match status" value="1"/>
</dbReference>
<keyword evidence="3 5" id="KW-0658">Purine biosynthesis</keyword>
<evidence type="ECO:0000256" key="6">
    <source>
        <dbReference type="RuleBase" id="RU361200"/>
    </source>
</evidence>
<feature type="binding site" evidence="5">
    <location>
        <begin position="152"/>
        <end position="158"/>
    </location>
    <ligand>
        <name>ATP</name>
        <dbReference type="ChEBI" id="CHEBI:30616"/>
    </ligand>
</feature>
<dbReference type="GO" id="GO:0046872">
    <property type="term" value="F:metal ion binding"/>
    <property type="evidence" value="ECO:0007669"/>
    <property type="project" value="InterPro"/>
</dbReference>
<dbReference type="NCBIfam" id="TIGR01161">
    <property type="entry name" value="purK"/>
    <property type="match status" value="1"/>
</dbReference>
<keyword evidence="4 5" id="KW-0067">ATP-binding</keyword>
<dbReference type="InterPro" id="IPR011054">
    <property type="entry name" value="Rudment_hybrid_motif"/>
</dbReference>
<dbReference type="PANTHER" id="PTHR11609">
    <property type="entry name" value="PURINE BIOSYNTHESIS PROTEIN 6/7, PUR6/7"/>
    <property type="match status" value="1"/>
</dbReference>
<proteinExistence type="inferred from homology"/>
<dbReference type="Gene3D" id="3.30.1490.20">
    <property type="entry name" value="ATP-grasp fold, A domain"/>
    <property type="match status" value="1"/>
</dbReference>
<dbReference type="AlphaFoldDB" id="A0A1G8KB95"/>
<dbReference type="GO" id="GO:0006189">
    <property type="term" value="P:'de novo' IMP biosynthetic process"/>
    <property type="evidence" value="ECO:0007669"/>
    <property type="project" value="UniProtKB-UniRule"/>
</dbReference>
<dbReference type="InterPro" id="IPR011761">
    <property type="entry name" value="ATP-grasp"/>
</dbReference>
<dbReference type="RefSeq" id="WP_091585599.1">
    <property type="nucleotide sequence ID" value="NZ_FNDU01000007.1"/>
</dbReference>
<evidence type="ECO:0000256" key="2">
    <source>
        <dbReference type="ARBA" id="ARBA00022741"/>
    </source>
</evidence>
<comment type="function">
    <text evidence="5">Catalyzes the ATP-dependent conversion of 5-aminoimidazole ribonucleotide (AIR) and HCO(3)(-) to N5-carboxyaminoimidazole ribonucleotide (N5-CAIR).</text>
</comment>
<dbReference type="InterPro" id="IPR005875">
    <property type="entry name" value="PurK"/>
</dbReference>
<dbReference type="UniPathway" id="UPA00074">
    <property type="reaction ID" value="UER00942"/>
</dbReference>
<dbReference type="SUPFAM" id="SSF51246">
    <property type="entry name" value="Rudiment single hybrid motif"/>
    <property type="match status" value="1"/>
</dbReference>
<dbReference type="InterPro" id="IPR040686">
    <property type="entry name" value="PurK_C"/>
</dbReference>
<comment type="catalytic activity">
    <reaction evidence="5 6">
        <text>5-amino-1-(5-phospho-beta-D-ribosyl)imidazole + hydrogencarbonate + ATP = 5-carboxyamino-1-(5-phospho-D-ribosyl)imidazole + ADP + phosphate + 2 H(+)</text>
        <dbReference type="Rhea" id="RHEA:19317"/>
        <dbReference type="ChEBI" id="CHEBI:15378"/>
        <dbReference type="ChEBI" id="CHEBI:17544"/>
        <dbReference type="ChEBI" id="CHEBI:30616"/>
        <dbReference type="ChEBI" id="CHEBI:43474"/>
        <dbReference type="ChEBI" id="CHEBI:58730"/>
        <dbReference type="ChEBI" id="CHEBI:137981"/>
        <dbReference type="ChEBI" id="CHEBI:456216"/>
        <dbReference type="EC" id="6.3.4.18"/>
    </reaction>
</comment>
<reference evidence="8 9" key="1">
    <citation type="submission" date="2016-10" db="EMBL/GenBank/DDBJ databases">
        <authorList>
            <person name="de Groot N.N."/>
        </authorList>
    </citation>
    <scope>NUCLEOTIDE SEQUENCE [LARGE SCALE GENOMIC DNA]</scope>
    <source>
        <strain evidence="9">P4B,CCM 7963,CECT 7998,DSM 25260,IBRC-M 10614,KCTC 13821</strain>
    </source>
</reference>
<dbReference type="NCBIfam" id="NF004676">
    <property type="entry name" value="PRK06019.1-2"/>
    <property type="match status" value="1"/>
</dbReference>
<feature type="binding site" evidence="5">
    <location>
        <begin position="184"/>
        <end position="187"/>
    </location>
    <ligand>
        <name>ATP</name>
        <dbReference type="ChEBI" id="CHEBI:30616"/>
    </ligand>
</feature>
<evidence type="ECO:0000256" key="4">
    <source>
        <dbReference type="ARBA" id="ARBA00022840"/>
    </source>
</evidence>
<evidence type="ECO:0000256" key="5">
    <source>
        <dbReference type="HAMAP-Rule" id="MF_01928"/>
    </source>
</evidence>
<dbReference type="EMBL" id="FNDU01000007">
    <property type="protein sequence ID" value="SDI40682.1"/>
    <property type="molecule type" value="Genomic_DNA"/>
</dbReference>
<dbReference type="FunFam" id="3.30.1490.20:FF:000015">
    <property type="entry name" value="N5-carboxyaminoimidazole ribonucleotide synthase"/>
    <property type="match status" value="1"/>
</dbReference>
<keyword evidence="2 5" id="KW-0547">Nucleotide-binding</keyword>
<name>A0A1G8KB95_9BACI</name>
<dbReference type="SUPFAM" id="SSF52440">
    <property type="entry name" value="PreATP-grasp domain"/>
    <property type="match status" value="1"/>
</dbReference>
<evidence type="ECO:0000256" key="1">
    <source>
        <dbReference type="ARBA" id="ARBA00022598"/>
    </source>
</evidence>
<comment type="subunit">
    <text evidence="5 6">Homodimer.</text>
</comment>
<sequence length="382" mass="42187">MSRILSPGKTIGILGGGQLGRMMAIAAKAMGFRIAVLEPKSDSPAGQTADIEVEAAYDDREGAKELAKHCDVLTYEFENIDAPTAAFLEETLYLPQGGSLLYTTQHRIREKNAIEEAGVHVSPYRSVDSKESLGLALEELGRPAVLKTCQGGYDGKGQVVIKENTNADQAFETLNGNEKDLVLEAWVPFEKEISVIVTRSTNGEISTFPVGENIHENNILHQTIVPARITSDTERKARDIAYQLAEKLELTGTLAVEMFVLEDGNIYVNELAPRPHNSGHYTIEACETSQFEQHIRAICGWPLGSTNLLRPVVMTNLLGQHLSHVYDNVESFSKNGHLHVYGKDEAKHGRKMGHWTVLGSDIEEALAKTNYVWEKQTSFINK</sequence>
<evidence type="ECO:0000256" key="3">
    <source>
        <dbReference type="ARBA" id="ARBA00022755"/>
    </source>
</evidence>
<dbReference type="Gene3D" id="3.40.50.20">
    <property type="match status" value="1"/>
</dbReference>
<dbReference type="PROSITE" id="PS50975">
    <property type="entry name" value="ATP_GRASP"/>
    <property type="match status" value="1"/>
</dbReference>
<feature type="binding site" evidence="5">
    <location>
        <position position="215"/>
    </location>
    <ligand>
        <name>ATP</name>
        <dbReference type="ChEBI" id="CHEBI:30616"/>
    </ligand>
</feature>
<dbReference type="InterPro" id="IPR016185">
    <property type="entry name" value="PreATP-grasp_dom_sf"/>
</dbReference>
<organism evidence="8 9">
    <name type="scientific">Alteribacillus bidgolensis</name>
    <dbReference type="NCBI Taxonomy" id="930129"/>
    <lineage>
        <taxon>Bacteria</taxon>
        <taxon>Bacillati</taxon>
        <taxon>Bacillota</taxon>
        <taxon>Bacilli</taxon>
        <taxon>Bacillales</taxon>
        <taxon>Bacillaceae</taxon>
        <taxon>Alteribacillus</taxon>
    </lineage>
</organism>
<dbReference type="OrthoDB" id="9804625at2"/>